<dbReference type="EMBL" id="PVXQ01000009">
    <property type="protein sequence ID" value="PRR83202.1"/>
    <property type="molecule type" value="Genomic_DNA"/>
</dbReference>
<dbReference type="GO" id="GO:0005829">
    <property type="term" value="C:cytosol"/>
    <property type="evidence" value="ECO:0007669"/>
    <property type="project" value="TreeGrafter"/>
</dbReference>
<protein>
    <submittedName>
        <fullName evidence="5">Peptidase PmbA</fullName>
    </submittedName>
</protein>
<dbReference type="SUPFAM" id="SSF111283">
    <property type="entry name" value="Putative modulator of DNA gyrase, PmbA/TldD"/>
    <property type="match status" value="1"/>
</dbReference>
<accession>A0A2T0BHB7</accession>
<dbReference type="Pfam" id="PF19289">
    <property type="entry name" value="PmbA_TldD_3rd"/>
    <property type="match status" value="1"/>
</dbReference>
<dbReference type="Pfam" id="PF01523">
    <property type="entry name" value="PmbA_TldD_1st"/>
    <property type="match status" value="1"/>
</dbReference>
<organism evidence="5 6">
    <name type="scientific">Clostridium vincentii</name>
    <dbReference type="NCBI Taxonomy" id="52704"/>
    <lineage>
        <taxon>Bacteria</taxon>
        <taxon>Bacillati</taxon>
        <taxon>Bacillota</taxon>
        <taxon>Clostridia</taxon>
        <taxon>Eubacteriales</taxon>
        <taxon>Clostridiaceae</taxon>
        <taxon>Clostridium</taxon>
    </lineage>
</organism>
<dbReference type="Pfam" id="PF19290">
    <property type="entry name" value="PmbA_TldD_2nd"/>
    <property type="match status" value="1"/>
</dbReference>
<evidence type="ECO:0000259" key="2">
    <source>
        <dbReference type="Pfam" id="PF01523"/>
    </source>
</evidence>
<evidence type="ECO:0000313" key="6">
    <source>
        <dbReference type="Proteomes" id="UP000239471"/>
    </source>
</evidence>
<dbReference type="Proteomes" id="UP000239471">
    <property type="component" value="Unassembled WGS sequence"/>
</dbReference>
<gene>
    <name evidence="5" type="ORF">CLVI_12440</name>
</gene>
<proteinExistence type="inferred from homology"/>
<dbReference type="InterPro" id="IPR045570">
    <property type="entry name" value="Metalloprtase-TldD/E_cen_dom"/>
</dbReference>
<comment type="similarity">
    <text evidence="1">Belongs to the peptidase U62 family.</text>
</comment>
<evidence type="ECO:0000313" key="5">
    <source>
        <dbReference type="EMBL" id="PRR83202.1"/>
    </source>
</evidence>
<feature type="domain" description="Metalloprotease TldD/E C-terminal" evidence="3">
    <location>
        <begin position="225"/>
        <end position="446"/>
    </location>
</feature>
<feature type="domain" description="Metalloprotease TldD/E N-terminal" evidence="2">
    <location>
        <begin position="22"/>
        <end position="83"/>
    </location>
</feature>
<dbReference type="PANTHER" id="PTHR43421:SF1">
    <property type="entry name" value="METALLOPROTEASE PMBA"/>
    <property type="match status" value="1"/>
</dbReference>
<comment type="caution">
    <text evidence="5">The sequence shown here is derived from an EMBL/GenBank/DDBJ whole genome shotgun (WGS) entry which is preliminary data.</text>
</comment>
<dbReference type="GO" id="GO:0006508">
    <property type="term" value="P:proteolysis"/>
    <property type="evidence" value="ECO:0007669"/>
    <property type="project" value="InterPro"/>
</dbReference>
<dbReference type="Gene3D" id="3.30.2290.10">
    <property type="entry name" value="PmbA/TldD superfamily"/>
    <property type="match status" value="1"/>
</dbReference>
<dbReference type="RefSeq" id="WP_106059240.1">
    <property type="nucleotide sequence ID" value="NZ_PVXQ01000009.1"/>
</dbReference>
<dbReference type="InterPro" id="IPR045569">
    <property type="entry name" value="Metalloprtase-TldD/E_C"/>
</dbReference>
<feature type="domain" description="Metalloprotease TldD/E central" evidence="4">
    <location>
        <begin position="113"/>
        <end position="217"/>
    </location>
</feature>
<dbReference type="InterPro" id="IPR036059">
    <property type="entry name" value="TldD/PmbA_sf"/>
</dbReference>
<dbReference type="InterPro" id="IPR035068">
    <property type="entry name" value="TldD/PmbA_N"/>
</dbReference>
<dbReference type="InterPro" id="IPR002510">
    <property type="entry name" value="Metalloprtase-TldD/E_N"/>
</dbReference>
<dbReference type="AlphaFoldDB" id="A0A2T0BHB7"/>
<sequence length="447" mass="48788">MEFIEFKKLLFKKALAKGFDECEIYYSNRESLSITVYDQEVEKYSLNKTFGLSFRGKIKGKMGYSYTEVMDEEAVDMLIENSIGGAMAIESEDVQFIYKGDKEYSKVSSYSDKLENLDSQALIKLALDMERESKSYSDKVVNIGGCSISYGNSNYGIYNTNGLELTNKSNLISAYVVPIIEVNGEKYDGCGYTTANCIDDVDPKAIAKYGVEEALSKVGGKSIPSGKYKTLIYNEAMVSLLGAFAGIFDADASQKGLSLLKGKEGQRIAADIVTLVDNPLLENGLASTPFDDEGVATFKKEIISKGKLTTLFHNLKTAHKAGIKTTGNGFKSSYASPVSIDPTNFYIEKGNKSLKELTEYIGKGLMVVEFAGLHSGANSITGDFSIAAKGFYIEDGKKSYPVEQITVAGNYFELLKTIEEIGDDLKFPMSSIGSPSLVVKELMVAGK</sequence>
<name>A0A2T0BHB7_9CLOT</name>
<evidence type="ECO:0000259" key="3">
    <source>
        <dbReference type="Pfam" id="PF19289"/>
    </source>
</evidence>
<dbReference type="InterPro" id="IPR047657">
    <property type="entry name" value="PmbA"/>
</dbReference>
<evidence type="ECO:0000259" key="4">
    <source>
        <dbReference type="Pfam" id="PF19290"/>
    </source>
</evidence>
<dbReference type="GO" id="GO:0008237">
    <property type="term" value="F:metallopeptidase activity"/>
    <property type="evidence" value="ECO:0007669"/>
    <property type="project" value="InterPro"/>
</dbReference>
<evidence type="ECO:0000256" key="1">
    <source>
        <dbReference type="ARBA" id="ARBA00005836"/>
    </source>
</evidence>
<keyword evidence="6" id="KW-1185">Reference proteome</keyword>
<dbReference type="PANTHER" id="PTHR43421">
    <property type="entry name" value="METALLOPROTEASE PMBA"/>
    <property type="match status" value="1"/>
</dbReference>
<dbReference type="OrthoDB" id="9803618at2"/>
<reference evidence="5 6" key="1">
    <citation type="submission" date="2018-03" db="EMBL/GenBank/DDBJ databases">
        <title>Genome sequence of Clostridium vincentii DSM 10228.</title>
        <authorList>
            <person name="Poehlein A."/>
            <person name="Daniel R."/>
        </authorList>
    </citation>
    <scope>NUCLEOTIDE SEQUENCE [LARGE SCALE GENOMIC DNA]</scope>
    <source>
        <strain evidence="5 6">DSM 10228</strain>
    </source>
</reference>